<reference evidence="1 2" key="1">
    <citation type="submission" date="2016-04" db="EMBL/GenBank/DDBJ databases">
        <authorList>
            <consortium name="Pathogen Informatics"/>
        </authorList>
    </citation>
    <scope>NUCLEOTIDE SEQUENCE [LARGE SCALE GENOMIC DNA]</scope>
    <source>
        <strain evidence="1 2">H050680373</strain>
    </source>
</reference>
<name>A0A157SUH5_9BORD</name>
<gene>
    <name evidence="1" type="ORF">SAMEA3906486_04965</name>
</gene>
<dbReference type="EMBL" id="FKIF01000009">
    <property type="protein sequence ID" value="SAI73984.1"/>
    <property type="molecule type" value="Genomic_DNA"/>
</dbReference>
<organism evidence="1 2">
    <name type="scientific">Bordetella ansorpii</name>
    <dbReference type="NCBI Taxonomy" id="288768"/>
    <lineage>
        <taxon>Bacteria</taxon>
        <taxon>Pseudomonadati</taxon>
        <taxon>Pseudomonadota</taxon>
        <taxon>Betaproteobacteria</taxon>
        <taxon>Burkholderiales</taxon>
        <taxon>Alcaligenaceae</taxon>
        <taxon>Bordetella</taxon>
    </lineage>
</organism>
<sequence>MEVTRDGRAVTYSGRRYEFLTVDQAMGFARFLSQDKALDHACKVWKPKRIVAHAQSLSAQGRGAVASQ</sequence>
<accession>A0A157SUH5</accession>
<evidence type="ECO:0000313" key="1">
    <source>
        <dbReference type="EMBL" id="SAI73984.1"/>
    </source>
</evidence>
<dbReference type="AlphaFoldDB" id="A0A157SUH5"/>
<proteinExistence type="predicted"/>
<keyword evidence="2" id="KW-1185">Reference proteome</keyword>
<protein>
    <submittedName>
        <fullName evidence="1">Uncharacterized protein</fullName>
    </submittedName>
</protein>
<evidence type="ECO:0000313" key="2">
    <source>
        <dbReference type="Proteomes" id="UP000076848"/>
    </source>
</evidence>
<dbReference type="Proteomes" id="UP000076848">
    <property type="component" value="Unassembled WGS sequence"/>
</dbReference>